<dbReference type="EMBL" id="JAKNGE010000024">
    <property type="protein sequence ID" value="MCG4747389.1"/>
    <property type="molecule type" value="Genomic_DNA"/>
</dbReference>
<dbReference type="GO" id="GO:0005975">
    <property type="term" value="P:carbohydrate metabolic process"/>
    <property type="evidence" value="ECO:0007669"/>
    <property type="project" value="InterPro"/>
</dbReference>
<dbReference type="PANTHER" id="PTHR11280">
    <property type="entry name" value="GLUCOSAMINE-6-PHOSPHATE ISOMERASE"/>
    <property type="match status" value="1"/>
</dbReference>
<dbReference type="GO" id="GO:0042802">
    <property type="term" value="F:identical protein binding"/>
    <property type="evidence" value="ECO:0007669"/>
    <property type="project" value="TreeGrafter"/>
</dbReference>
<evidence type="ECO:0000256" key="1">
    <source>
        <dbReference type="ARBA" id="ARBA00023277"/>
    </source>
</evidence>
<dbReference type="InterPro" id="IPR006148">
    <property type="entry name" value="Glc/Gal-6P_isomerase"/>
</dbReference>
<dbReference type="GO" id="GO:0004342">
    <property type="term" value="F:glucosamine-6-phosphate deaminase activity"/>
    <property type="evidence" value="ECO:0007669"/>
    <property type="project" value="InterPro"/>
</dbReference>
<reference evidence="3" key="1">
    <citation type="submission" date="2022-01" db="EMBL/GenBank/DDBJ databases">
        <title>Collection of gut derived symbiotic bacterial strains cultured from healthy donors.</title>
        <authorList>
            <person name="Lin H."/>
            <person name="Kohout C."/>
            <person name="Waligurski E."/>
            <person name="Pamer E.G."/>
        </authorList>
    </citation>
    <scope>NUCLEOTIDE SEQUENCE</scope>
    <source>
        <strain evidence="3">DFI.6.55</strain>
    </source>
</reference>
<name>A0AAW5C575_9FIRM</name>
<dbReference type="Proteomes" id="UP001299608">
    <property type="component" value="Unassembled WGS sequence"/>
</dbReference>
<dbReference type="AlphaFoldDB" id="A0AAW5C575"/>
<protein>
    <submittedName>
        <fullName evidence="3">Glucosamine-6-phosphate deaminase</fullName>
    </submittedName>
</protein>
<dbReference type="InterPro" id="IPR004547">
    <property type="entry name" value="Glucosamine6P_isomerase"/>
</dbReference>
<comment type="caution">
    <text evidence="3">The sequence shown here is derived from an EMBL/GenBank/DDBJ whole genome shotgun (WGS) entry which is preliminary data.</text>
</comment>
<feature type="domain" description="Glucosamine/galactosamine-6-phosphate isomerase" evidence="2">
    <location>
        <begin position="10"/>
        <end position="226"/>
    </location>
</feature>
<dbReference type="InterPro" id="IPR037171">
    <property type="entry name" value="NagB/RpiA_transferase-like"/>
</dbReference>
<evidence type="ECO:0000259" key="2">
    <source>
        <dbReference type="Pfam" id="PF01182"/>
    </source>
</evidence>
<evidence type="ECO:0000313" key="3">
    <source>
        <dbReference type="EMBL" id="MCG4747389.1"/>
    </source>
</evidence>
<gene>
    <name evidence="3" type="ORF">L0N08_18345</name>
</gene>
<evidence type="ECO:0000313" key="4">
    <source>
        <dbReference type="Proteomes" id="UP001299608"/>
    </source>
</evidence>
<dbReference type="Pfam" id="PF01182">
    <property type="entry name" value="Glucosamine_iso"/>
    <property type="match status" value="1"/>
</dbReference>
<dbReference type="RefSeq" id="WP_173905959.1">
    <property type="nucleotide sequence ID" value="NZ_JAAITT010000004.1"/>
</dbReference>
<dbReference type="GO" id="GO:0005737">
    <property type="term" value="C:cytoplasm"/>
    <property type="evidence" value="ECO:0007669"/>
    <property type="project" value="TreeGrafter"/>
</dbReference>
<proteinExistence type="predicted"/>
<dbReference type="GO" id="GO:0006046">
    <property type="term" value="P:N-acetylglucosamine catabolic process"/>
    <property type="evidence" value="ECO:0007669"/>
    <property type="project" value="TreeGrafter"/>
</dbReference>
<sequence>MSIMIHVSSTPSQLGAQAANAIAVLLNEAVSRQGHARLVLSTGASQFETLDALIGLDVPWSQVEMFHLDEYVSLPESHPASFRKYLKERFVSKVPLKAAYFVDGEGDVAGNIAALSRELKKEPVDVGVIGIGENGHIAFNDPPADFDTEEAYKIVDLDERCKKQQVGEGWFADVDSVPKQAITMCVKQILSCRHIISAVPHNVKSEAILHTVTKPVTPDVPATILKMHPDWRLFLDSQSAARLLSL</sequence>
<dbReference type="SUPFAM" id="SSF100950">
    <property type="entry name" value="NagB/RpiA/CoA transferase-like"/>
    <property type="match status" value="1"/>
</dbReference>
<dbReference type="CDD" id="cd01399">
    <property type="entry name" value="GlcN6P_deaminase"/>
    <property type="match status" value="1"/>
</dbReference>
<dbReference type="PANTHER" id="PTHR11280:SF6">
    <property type="entry name" value="GLUCOSAMINE-6-PHOSPHATE ISOMERASE NAGB"/>
    <property type="match status" value="1"/>
</dbReference>
<dbReference type="Gene3D" id="3.40.50.1360">
    <property type="match status" value="1"/>
</dbReference>
<dbReference type="GO" id="GO:0006043">
    <property type="term" value="P:glucosamine catabolic process"/>
    <property type="evidence" value="ECO:0007669"/>
    <property type="project" value="TreeGrafter"/>
</dbReference>
<accession>A0AAW5C575</accession>
<keyword evidence="1" id="KW-0119">Carbohydrate metabolism</keyword>
<dbReference type="GO" id="GO:0019262">
    <property type="term" value="P:N-acetylneuraminate catabolic process"/>
    <property type="evidence" value="ECO:0007669"/>
    <property type="project" value="TreeGrafter"/>
</dbReference>
<organism evidence="3 4">
    <name type="scientific">Enterocloster aldenensis</name>
    <dbReference type="NCBI Taxonomy" id="358742"/>
    <lineage>
        <taxon>Bacteria</taxon>
        <taxon>Bacillati</taxon>
        <taxon>Bacillota</taxon>
        <taxon>Clostridia</taxon>
        <taxon>Lachnospirales</taxon>
        <taxon>Lachnospiraceae</taxon>
        <taxon>Enterocloster</taxon>
    </lineage>
</organism>